<protein>
    <submittedName>
        <fullName evidence="2">Uncharacterized protein</fullName>
    </submittedName>
</protein>
<evidence type="ECO:0000313" key="3">
    <source>
        <dbReference type="Proteomes" id="UP000256970"/>
    </source>
</evidence>
<dbReference type="AlphaFoldDB" id="A0A383WB99"/>
<accession>A0A383WB99</accession>
<feature type="compositionally biased region" description="Low complexity" evidence="1">
    <location>
        <begin position="160"/>
        <end position="172"/>
    </location>
</feature>
<feature type="region of interest" description="Disordered" evidence="1">
    <location>
        <begin position="160"/>
        <end position="179"/>
    </location>
</feature>
<dbReference type="Proteomes" id="UP000256970">
    <property type="component" value="Unassembled WGS sequence"/>
</dbReference>
<dbReference type="EMBL" id="FNXT01001215">
    <property type="protein sequence ID" value="SZX74482.1"/>
    <property type="molecule type" value="Genomic_DNA"/>
</dbReference>
<reference evidence="2 3" key="1">
    <citation type="submission" date="2016-10" db="EMBL/GenBank/DDBJ databases">
        <authorList>
            <person name="Cai Z."/>
        </authorList>
    </citation>
    <scope>NUCLEOTIDE SEQUENCE [LARGE SCALE GENOMIC DNA]</scope>
</reference>
<evidence type="ECO:0000256" key="1">
    <source>
        <dbReference type="SAM" id="MobiDB-lite"/>
    </source>
</evidence>
<keyword evidence="3" id="KW-1185">Reference proteome</keyword>
<evidence type="ECO:0000313" key="2">
    <source>
        <dbReference type="EMBL" id="SZX74482.1"/>
    </source>
</evidence>
<organism evidence="2 3">
    <name type="scientific">Tetradesmus obliquus</name>
    <name type="common">Green alga</name>
    <name type="synonym">Acutodesmus obliquus</name>
    <dbReference type="NCBI Taxonomy" id="3088"/>
    <lineage>
        <taxon>Eukaryota</taxon>
        <taxon>Viridiplantae</taxon>
        <taxon>Chlorophyta</taxon>
        <taxon>core chlorophytes</taxon>
        <taxon>Chlorophyceae</taxon>
        <taxon>CS clade</taxon>
        <taxon>Sphaeropleales</taxon>
        <taxon>Scenedesmaceae</taxon>
        <taxon>Tetradesmus</taxon>
    </lineage>
</organism>
<gene>
    <name evidence="2" type="ORF">BQ4739_LOCUS14750</name>
</gene>
<sequence>MQSLLNSTDCMSDLKDTISASQVAGTVQLCSAGSGAACPADVSPLKSFSRKKQHDSPKVVSRPNSGAVAASLSLQDDQSGFNWTVASADAAAGSSSCDTAGIDDAGRQRHDQRDSKVHQMAAADVDQASSIELCDLLTAAAPACSASAYAAACQAMPVASTGGSSSKSSGRAAPPPALIVPEPHEQQQQQHVYSQYQQQHWIPRVMPAQPSPAAAAAGRMLMQPCMAAAAASLSSSISPPARAAGVRAAAALLCSGDCTPECLSPVKNTAASTSSHAAALEAALLASRLY</sequence>
<name>A0A383WB99_TETOB</name>
<proteinExistence type="predicted"/>